<name>A0AAV9XRH9_9PEZI</name>
<accession>A0AAV9XRH9</accession>
<feature type="compositionally biased region" description="Basic and acidic residues" evidence="1">
    <location>
        <begin position="307"/>
        <end position="317"/>
    </location>
</feature>
<evidence type="ECO:0000313" key="3">
    <source>
        <dbReference type="Proteomes" id="UP001365542"/>
    </source>
</evidence>
<gene>
    <name evidence="2" type="ORF">TWF694_001386</name>
</gene>
<feature type="compositionally biased region" description="Polar residues" evidence="1">
    <location>
        <begin position="293"/>
        <end position="306"/>
    </location>
</feature>
<feature type="region of interest" description="Disordered" evidence="1">
    <location>
        <begin position="229"/>
        <end position="334"/>
    </location>
</feature>
<protein>
    <submittedName>
        <fullName evidence="2">Uncharacterized protein</fullName>
    </submittedName>
</protein>
<reference evidence="2 3" key="1">
    <citation type="submission" date="2019-10" db="EMBL/GenBank/DDBJ databases">
        <authorList>
            <person name="Palmer J.M."/>
        </authorList>
    </citation>
    <scope>NUCLEOTIDE SEQUENCE [LARGE SCALE GENOMIC DNA]</scope>
    <source>
        <strain evidence="2 3">TWF694</strain>
    </source>
</reference>
<feature type="compositionally biased region" description="Basic and acidic residues" evidence="1">
    <location>
        <begin position="175"/>
        <end position="186"/>
    </location>
</feature>
<evidence type="ECO:0000313" key="2">
    <source>
        <dbReference type="EMBL" id="KAK6544700.1"/>
    </source>
</evidence>
<evidence type="ECO:0000256" key="1">
    <source>
        <dbReference type="SAM" id="MobiDB-lite"/>
    </source>
</evidence>
<keyword evidence="3" id="KW-1185">Reference proteome</keyword>
<comment type="caution">
    <text evidence="2">The sequence shown here is derived from an EMBL/GenBank/DDBJ whole genome shotgun (WGS) entry which is preliminary data.</text>
</comment>
<sequence length="334" mass="37524">MWTATSDSDCPKEWKLGCQHGSVGQICYDPSPSNPGCCACRDKRPKNMSKTARVRSYCNTCETHWKITPDYQCPREWKLLEPRHDCRHSLALDCEKSPVGEVWCCACKDGAKYIKLQDRLRRYCGQCRSFWNQAIGRGAKVPLTWGLDMADITAIKITKPPIPPKPQTSYPDEDPNTHRRMFDEGPRYGPPRYGRDEPDRIMGGSGGFNGKSWATSNLDKDFYNNVKITASQKKGPESDYSGYEDVGPQRDQPKLTVPTTAATSIPRKSVPLRMPVSRKEVEVPLPTEKAPETRNSSAPTPRALSTSEKRREKEREGLCVGRAPKFLVPPDVSS</sequence>
<proteinExistence type="predicted"/>
<dbReference type="EMBL" id="JAVHJO010000001">
    <property type="protein sequence ID" value="KAK6544700.1"/>
    <property type="molecule type" value="Genomic_DNA"/>
</dbReference>
<feature type="region of interest" description="Disordered" evidence="1">
    <location>
        <begin position="158"/>
        <end position="195"/>
    </location>
</feature>
<organism evidence="2 3">
    <name type="scientific">Orbilia ellipsospora</name>
    <dbReference type="NCBI Taxonomy" id="2528407"/>
    <lineage>
        <taxon>Eukaryota</taxon>
        <taxon>Fungi</taxon>
        <taxon>Dikarya</taxon>
        <taxon>Ascomycota</taxon>
        <taxon>Pezizomycotina</taxon>
        <taxon>Orbiliomycetes</taxon>
        <taxon>Orbiliales</taxon>
        <taxon>Orbiliaceae</taxon>
        <taxon>Orbilia</taxon>
    </lineage>
</organism>
<dbReference type="Proteomes" id="UP001365542">
    <property type="component" value="Unassembled WGS sequence"/>
</dbReference>
<dbReference type="AlphaFoldDB" id="A0AAV9XRH9"/>